<dbReference type="AlphaFoldDB" id="A0A2C5ZNQ2"/>
<name>A0A2C5ZNQ2_9HYPO</name>
<feature type="domain" description="Trafficking protein particle complex subunit 11" evidence="2">
    <location>
        <begin position="349"/>
        <end position="616"/>
    </location>
</feature>
<evidence type="ECO:0000313" key="4">
    <source>
        <dbReference type="Proteomes" id="UP000224854"/>
    </source>
</evidence>
<reference evidence="3 4" key="1">
    <citation type="submission" date="2017-06" db="EMBL/GenBank/DDBJ databases">
        <title>Ant-infecting Ophiocordyceps genomes reveal a high diversity of potential behavioral manipulation genes and a possible major role for enterotoxins.</title>
        <authorList>
            <person name="De Bekker C."/>
            <person name="Evans H.C."/>
            <person name="Brachmann A."/>
            <person name="Hughes D.P."/>
        </authorList>
    </citation>
    <scope>NUCLEOTIDE SEQUENCE [LARGE SCALE GENOMIC DNA]</scope>
    <source>
        <strain evidence="3 4">1348a</strain>
    </source>
</reference>
<comment type="caution">
    <text evidence="3">The sequence shown here is derived from an EMBL/GenBank/DDBJ whole genome shotgun (WGS) entry which is preliminary data.</text>
</comment>
<sequence length="1231" mass="137039">MSSTKVCRLAQCRRAVIQDSPSAMDGYPQDSLEHNVPFIVASGLNSTEWHQQVENQGILIKSDLPPLDGDKAIALQEYLGQVDDRGKSWTCVSREEPFRFRVKTGGRSFLLPPRRAQLPDGTEPLDTTPILHSPFSPLSPSSALYPDGLIDSQWIRKHQHQVPSIYACFYLLADDERLKADISNIKSSLARSGYKTRFAVILLGDLDGDSTRLSERVQDRLESIRRGTALDPKSIFYIAGEGSDAKLNEAMDNVLAALYKMAIEYYRDLGRHARKKRSRGLAPKPTVPPTSGTSRTLSLPDWNFRYDFKTAVLAEFRQELDAAIRSFEQAYEVLLGQDVLDVMPSWSPRWNEARLLSDIISMRSLRIHFWMGHTSMAARRWQTHRERIGDFVERRGRGTNNYGWQAWEARWATAMANLMERVGIAGLEPETTTLFLQPEKALLGERLKPWELLHHTGYWYKLAAQHLVARRTLAHAISDDDRRPPDSSPASQVASKAYTFDTYLCPDPHEEYPLVGGGVNHGKLIIDSLGAAREQFLARNQLLSVAEVSLDCAREMVALELWDNALDMLQPIWVDGFFRHEGWHEASEELCWLMRQAAAGTDRGELVVAIDWELLDTRFAPRANWHYDVSKSLDGLRLDTKPVVSLTDKSSRLFLSAGFAFGQKQSKAGEECTAQLVLVSRALLQSTPVTLCRVRVEFQGVIKPIVIEHVAAADAGASEGGDGQELAVVALKEEVAAGSGDDLPVVLQGQCDLTMRPGRRRILEMNVALREDGDAQASRAILSYKSKAYDVDYVIHFDETAPATGWYVAGATRACQLRSKTLSLQVEPRRPKMQMRVDKLEQYYTDERIDVEVELANDEDESATVQVDVHLSGEQRAMVRVVVAEGNEHCADEEEEAERRICGIRLGSIGKGCSSSFVLSIDGVAAPTKHTVQVRATYHVDSDAATTIVQKLSMQLDVVAPFEANYDMAPRIHAEAWPSLFDAASIEGAQAGAAMGITQLWCLTCNYVSFASEHLRVVDTQVEVVRCSGGQGARCDIGKLDEVADEGLVVGPRGMVSTRFDVVARKMSLGDRQAVVLQLQFVVQWRREEKGDVNASRLAVGEYMVLGSEPRVLASLGHGGEALRDGRTAADGVMELRVAIENPSTHLLTFGLTMEPGQGFAFSGAKHTTVHLLPLSRRFVYWRLVPLVRGAAVRPRLVVRDKYFEKVLRIQATEGLTTDKEGLVVWVRDDF</sequence>
<dbReference type="InterPro" id="IPR012880">
    <property type="entry name" value="Gryzun"/>
</dbReference>
<organism evidence="3 4">
    <name type="scientific">Ophiocordyceps australis</name>
    <dbReference type="NCBI Taxonomy" id="1399860"/>
    <lineage>
        <taxon>Eukaryota</taxon>
        <taxon>Fungi</taxon>
        <taxon>Dikarya</taxon>
        <taxon>Ascomycota</taxon>
        <taxon>Pezizomycotina</taxon>
        <taxon>Sordariomycetes</taxon>
        <taxon>Hypocreomycetidae</taxon>
        <taxon>Hypocreales</taxon>
        <taxon>Ophiocordycipitaceae</taxon>
        <taxon>Ophiocordyceps</taxon>
    </lineage>
</organism>
<evidence type="ECO:0000313" key="3">
    <source>
        <dbReference type="EMBL" id="PHH81460.1"/>
    </source>
</evidence>
<feature type="domain" description="Gryzun putative trafficking through Golgi" evidence="1">
    <location>
        <begin position="644"/>
        <end position="1227"/>
    </location>
</feature>
<dbReference type="OrthoDB" id="6278596at2759"/>
<keyword evidence="4" id="KW-1185">Reference proteome</keyword>
<evidence type="ECO:0000259" key="2">
    <source>
        <dbReference type="Pfam" id="PF11817"/>
    </source>
</evidence>
<dbReference type="Pfam" id="PF11817">
    <property type="entry name" value="Foie-gras_1"/>
    <property type="match status" value="1"/>
</dbReference>
<dbReference type="Proteomes" id="UP000224854">
    <property type="component" value="Unassembled WGS sequence"/>
</dbReference>
<evidence type="ECO:0000259" key="1">
    <source>
        <dbReference type="Pfam" id="PF07919"/>
    </source>
</evidence>
<proteinExistence type="predicted"/>
<accession>A0A2C5ZNQ2</accession>
<protein>
    <recommendedName>
        <fullName evidence="5">Trafficking protein particle complex subunit 11 domain-containing protein</fullName>
    </recommendedName>
</protein>
<dbReference type="PANTHER" id="PTHR14374">
    <property type="entry name" value="FOIE GRAS"/>
    <property type="match status" value="1"/>
</dbReference>
<dbReference type="InterPro" id="IPR021773">
    <property type="entry name" value="TPC11"/>
</dbReference>
<evidence type="ECO:0008006" key="5">
    <source>
        <dbReference type="Google" id="ProtNLM"/>
    </source>
</evidence>
<gene>
    <name evidence="3" type="ORF">CDD82_740</name>
</gene>
<dbReference type="Pfam" id="PF07919">
    <property type="entry name" value="Gryzun"/>
    <property type="match status" value="1"/>
</dbReference>
<dbReference type="EMBL" id="NJEU01000119">
    <property type="protein sequence ID" value="PHH81460.1"/>
    <property type="molecule type" value="Genomic_DNA"/>
</dbReference>
<dbReference type="PANTHER" id="PTHR14374:SF0">
    <property type="entry name" value="TRAFFICKING PROTEIN PARTICLE COMPLEX SUBUNIT 11"/>
    <property type="match status" value="1"/>
</dbReference>